<organism evidence="1 2">
    <name type="scientific">Mariprofundus erugo</name>
    <dbReference type="NCBI Taxonomy" id="2528639"/>
    <lineage>
        <taxon>Bacteria</taxon>
        <taxon>Pseudomonadati</taxon>
        <taxon>Pseudomonadota</taxon>
        <taxon>Candidatius Mariprofundia</taxon>
        <taxon>Mariprofundales</taxon>
        <taxon>Mariprofundaceae</taxon>
        <taxon>Mariprofundus</taxon>
    </lineage>
</organism>
<gene>
    <name evidence="1" type="ORF">FEF65_11200</name>
</gene>
<sequence length="356" mass="40211">MTTSLATETPVTISARNFEIMLDFSRTVFSLKDNPAYLAALETSLPHAARVPTRWPSVLMGFDFHLTPAGPRLIEINNNAGGLYIGDDRWLPQMESHPDMPGDLGERILAMFPSDWSTIAIMDEDVTRQFMYPEMCAYADLLRASGRQAFVLSPEDLVRDHEGLHYRGERIDAIYNRHTDFYLEGADLAEVRAAYQEGKVIINPHPRSYALIGDKTRMVDWWREGLLESCLDAGQVALIRTVTPSTHRLSEMDRERVWSDRKDWVFKPAARHGGKGVVIGKGISRVRFDTLDPEETIVQQLVPASEIEVGGQVMKLDIRLYMHGTRLIGMAGRAWRGQVTNFREPGSGWVSLTVEH</sequence>
<evidence type="ECO:0008006" key="3">
    <source>
        <dbReference type="Google" id="ProtNLM"/>
    </source>
</evidence>
<protein>
    <recommendedName>
        <fullName evidence="3">Circularly permuted type 2 ATP-grasp protein</fullName>
    </recommendedName>
</protein>
<comment type="caution">
    <text evidence="1">The sequence shown here is derived from an EMBL/GenBank/DDBJ whole genome shotgun (WGS) entry which is preliminary data.</text>
</comment>
<accession>A0A5R9GH20</accession>
<evidence type="ECO:0000313" key="1">
    <source>
        <dbReference type="EMBL" id="TLS66151.1"/>
    </source>
</evidence>
<dbReference type="RefSeq" id="WP_138239908.1">
    <property type="nucleotide sequence ID" value="NZ_VBRY01000011.1"/>
</dbReference>
<reference evidence="1 2" key="1">
    <citation type="journal article" date="2019" name="Appl. Environ. Microbiol.">
        <title>Environmental Evidence and Genomic Insight of Iron-oxidizing Bacteria Preference Towards More Corrosion Resistant Stainless Steel at Higher Salinities.</title>
        <authorList>
            <person name="Garrison C.E."/>
            <person name="Price K.A."/>
            <person name="Field E.K."/>
        </authorList>
    </citation>
    <scope>NUCLEOTIDE SEQUENCE [LARGE SCALE GENOMIC DNA]</scope>
    <source>
        <strain evidence="1 2">P3</strain>
    </source>
</reference>
<evidence type="ECO:0000313" key="2">
    <source>
        <dbReference type="Proteomes" id="UP000306585"/>
    </source>
</evidence>
<dbReference type="EMBL" id="VBRY01000011">
    <property type="protein sequence ID" value="TLS66151.1"/>
    <property type="molecule type" value="Genomic_DNA"/>
</dbReference>
<keyword evidence="2" id="KW-1185">Reference proteome</keyword>
<proteinExistence type="predicted"/>
<dbReference type="SUPFAM" id="SSF56059">
    <property type="entry name" value="Glutathione synthetase ATP-binding domain-like"/>
    <property type="match status" value="1"/>
</dbReference>
<dbReference type="Proteomes" id="UP000306585">
    <property type="component" value="Unassembled WGS sequence"/>
</dbReference>
<name>A0A5R9GH20_9PROT</name>
<dbReference type="AlphaFoldDB" id="A0A5R9GH20"/>